<feature type="region of interest" description="Disordered" evidence="1">
    <location>
        <begin position="172"/>
        <end position="227"/>
    </location>
</feature>
<feature type="compositionally biased region" description="Polar residues" evidence="1">
    <location>
        <begin position="216"/>
        <end position="227"/>
    </location>
</feature>
<keyword evidence="3" id="KW-1185">Reference proteome</keyword>
<feature type="region of interest" description="Disordered" evidence="1">
    <location>
        <begin position="396"/>
        <end position="430"/>
    </location>
</feature>
<evidence type="ECO:0000256" key="1">
    <source>
        <dbReference type="SAM" id="MobiDB-lite"/>
    </source>
</evidence>
<dbReference type="Proteomes" id="UP000824120">
    <property type="component" value="Chromosome 4"/>
</dbReference>
<comment type="caution">
    <text evidence="2">The sequence shown here is derived from an EMBL/GenBank/DDBJ whole genome shotgun (WGS) entry which is preliminary data.</text>
</comment>
<feature type="region of interest" description="Disordered" evidence="1">
    <location>
        <begin position="84"/>
        <end position="103"/>
    </location>
</feature>
<reference evidence="2 3" key="1">
    <citation type="submission" date="2020-09" db="EMBL/GenBank/DDBJ databases">
        <title>De no assembly of potato wild relative species, Solanum commersonii.</title>
        <authorList>
            <person name="Cho K."/>
        </authorList>
    </citation>
    <scope>NUCLEOTIDE SEQUENCE [LARGE SCALE GENOMIC DNA]</scope>
    <source>
        <strain evidence="2">LZ3.2</strain>
        <tissue evidence="2">Leaf</tissue>
    </source>
</reference>
<evidence type="ECO:0000313" key="2">
    <source>
        <dbReference type="EMBL" id="KAG5611319.1"/>
    </source>
</evidence>
<feature type="compositionally biased region" description="Basic and acidic residues" evidence="1">
    <location>
        <begin position="201"/>
        <end position="215"/>
    </location>
</feature>
<proteinExistence type="predicted"/>
<feature type="compositionally biased region" description="Basic and acidic residues" evidence="1">
    <location>
        <begin position="172"/>
        <end position="181"/>
    </location>
</feature>
<feature type="compositionally biased region" description="Basic and acidic residues" evidence="1">
    <location>
        <begin position="418"/>
        <end position="430"/>
    </location>
</feature>
<dbReference type="AlphaFoldDB" id="A0A9J5ZH85"/>
<protein>
    <submittedName>
        <fullName evidence="2">Uncharacterized protein</fullName>
    </submittedName>
</protein>
<dbReference type="EMBL" id="JACXVP010000004">
    <property type="protein sequence ID" value="KAG5611319.1"/>
    <property type="molecule type" value="Genomic_DNA"/>
</dbReference>
<dbReference type="OrthoDB" id="1318747at2759"/>
<evidence type="ECO:0000313" key="3">
    <source>
        <dbReference type="Proteomes" id="UP000824120"/>
    </source>
</evidence>
<feature type="compositionally biased region" description="Low complexity" evidence="1">
    <location>
        <begin position="405"/>
        <end position="417"/>
    </location>
</feature>
<gene>
    <name evidence="2" type="ORF">H5410_022600</name>
</gene>
<sequence>MTNYASSSNIPIPQEVENPSSFNFFIPPLDESHSTPIYGVGETDESITHFVEVVASHVLLYEEIFPCSLTLVLSCDKSQNSEAQSVAKPVDEPSNENVEVASKGVSSTMSKQYFEGDLSEGRGPESNILAAGAELVAVQKEEEEPLLRWNRLTVGVLDLETANNALEVDHIAESTKTEKERQRKGKGKMVVSHSKGKKMIWNKEKRRREGHEPEKPTSTPLSIGSSDTESDHVVAYVAKKKKRGRKGKMKGITEGYKRPGPSVQNLVADKEMTRVDRIVEIENQKVLNDIVFDLKILTAFVLSNLFDVVSLQRWGHLFEPPTPYLHEPEVREFYYKMDLLEVGGIKSTAKVVEILLDEEILRIILGVSMEVIRSIKGCQSSSITCVSTLASSKRGNGTGIGTTKPGEIGIVPEPGGVRWKDTKTGPDRNW</sequence>
<name>A0A9J5ZH85_SOLCO</name>
<accession>A0A9J5ZH85</accession>
<organism evidence="2 3">
    <name type="scientific">Solanum commersonii</name>
    <name type="common">Commerson's wild potato</name>
    <name type="synonym">Commerson's nightshade</name>
    <dbReference type="NCBI Taxonomy" id="4109"/>
    <lineage>
        <taxon>Eukaryota</taxon>
        <taxon>Viridiplantae</taxon>
        <taxon>Streptophyta</taxon>
        <taxon>Embryophyta</taxon>
        <taxon>Tracheophyta</taxon>
        <taxon>Spermatophyta</taxon>
        <taxon>Magnoliopsida</taxon>
        <taxon>eudicotyledons</taxon>
        <taxon>Gunneridae</taxon>
        <taxon>Pentapetalae</taxon>
        <taxon>asterids</taxon>
        <taxon>lamiids</taxon>
        <taxon>Solanales</taxon>
        <taxon>Solanaceae</taxon>
        <taxon>Solanoideae</taxon>
        <taxon>Solaneae</taxon>
        <taxon>Solanum</taxon>
    </lineage>
</organism>